<evidence type="ECO:0000259" key="4">
    <source>
        <dbReference type="Pfam" id="PF13519"/>
    </source>
</evidence>
<dbReference type="PANTHER" id="PTHR22550">
    <property type="entry name" value="SPORE GERMINATION PROTEIN"/>
    <property type="match status" value="1"/>
</dbReference>
<dbReference type="InterPro" id="IPR036465">
    <property type="entry name" value="vWFA_dom_sf"/>
</dbReference>
<protein>
    <submittedName>
        <fullName evidence="5">Putative TPR domain protein</fullName>
    </submittedName>
</protein>
<evidence type="ECO:0000256" key="3">
    <source>
        <dbReference type="SAM" id="Phobius"/>
    </source>
</evidence>
<dbReference type="RefSeq" id="WP_003138538.1">
    <property type="nucleotide sequence ID" value="NC_008463.1"/>
</dbReference>
<feature type="transmembrane region" description="Helical" evidence="3">
    <location>
        <begin position="12"/>
        <end position="28"/>
    </location>
</feature>
<dbReference type="PANTHER" id="PTHR22550:SF14">
    <property type="entry name" value="VWFA DOMAIN-CONTAINING PROTEIN"/>
    <property type="match status" value="1"/>
</dbReference>
<dbReference type="Gene3D" id="3.40.50.410">
    <property type="entry name" value="von Willebrand factor, type A domain"/>
    <property type="match status" value="1"/>
</dbReference>
<dbReference type="Pfam" id="PF00515">
    <property type="entry name" value="TPR_1"/>
    <property type="match status" value="1"/>
</dbReference>
<feature type="compositionally biased region" description="Acidic residues" evidence="2">
    <location>
        <begin position="532"/>
        <end position="548"/>
    </location>
</feature>
<name>A0A0H2ZDE8_PSEAB</name>
<dbReference type="HOGENOM" id="CLU_024570_3_2_6"/>
<dbReference type="BioCyc" id="PAER208963:G1G74-2033-MONOMER"/>
<dbReference type="Proteomes" id="UP000000653">
    <property type="component" value="Chromosome"/>
</dbReference>
<proteinExistence type="predicted"/>
<sequence length="586" mass="65574">MNLLLDAWPHWLRPYWLLLAPLLGWLLWKLLHRQRRAGRWQLLLPTAFQPWLLVGGAGRQNRMPWICLGIAWLLALLALLGPSWQQLEQPSMKRSDPLVAILQLTPGMLAGDLSPTRLEQARRKLLDLLRTRNDAQTAIVVYAGSAHTLVPLSDDQLTARNLLDALKPSIMPEPGQRADLAVRQALDLLEQGAQGRGRLLLLTSGLSEPERQGIRSALEHRAARLAVLGVGTPKGAPVQQEDGSFLKDDQGGILLPRLDESGLRRFAAEIGAGYQRLRPNDRDLDSLGLLARGGTLEEDRENALLRLQRWADQGYWLLLPLLLLAACAGRRGWLFCLPLLMLSLPQPAMAFQFEDLWLRPDQQGQRLLQRGQADEAAKRFEDFRWKGLSLYQARDYAAAAQAFAQGDQADDHYNRGNALARQGELEAAVDAYEQALERQPQLVAAQRNKALVEELLRQRQEQAAQQQAGENKEQRQEASQQSPPSGSSQRPPRDAATVDAQKAQAAAPSTSLPEDEGEKTAGAPGQAQPQPDAEDERTGDEEADDGLDDERRQALEQWLRQIPDDPAELLRRKFWYQQQQRQEATP</sequence>
<dbReference type="InterPro" id="IPR011990">
    <property type="entry name" value="TPR-like_helical_dom_sf"/>
</dbReference>
<dbReference type="AlphaFoldDB" id="A0A0H2ZDE8"/>
<dbReference type="SMART" id="SM00028">
    <property type="entry name" value="TPR"/>
    <property type="match status" value="1"/>
</dbReference>
<evidence type="ECO:0000256" key="1">
    <source>
        <dbReference type="PROSITE-ProRule" id="PRU00339"/>
    </source>
</evidence>
<keyword evidence="3" id="KW-0812">Transmembrane</keyword>
<dbReference type="Pfam" id="PF13519">
    <property type="entry name" value="VWA_2"/>
    <property type="match status" value="1"/>
</dbReference>
<feature type="repeat" description="TPR" evidence="1">
    <location>
        <begin position="409"/>
        <end position="442"/>
    </location>
</feature>
<gene>
    <name evidence="5" type="ordered locus">PA14_24390</name>
</gene>
<feature type="compositionally biased region" description="Low complexity" evidence="2">
    <location>
        <begin position="479"/>
        <end position="507"/>
    </location>
</feature>
<dbReference type="EMBL" id="CP000438">
    <property type="protein sequence ID" value="ABJ12306.1"/>
    <property type="molecule type" value="Genomic_DNA"/>
</dbReference>
<keyword evidence="3" id="KW-0472">Membrane</keyword>
<evidence type="ECO:0000256" key="2">
    <source>
        <dbReference type="SAM" id="MobiDB-lite"/>
    </source>
</evidence>
<feature type="domain" description="VWFA" evidence="4">
    <location>
        <begin position="108"/>
        <end position="205"/>
    </location>
</feature>
<dbReference type="InterPro" id="IPR050768">
    <property type="entry name" value="UPF0353/GerABKA_families"/>
</dbReference>
<dbReference type="Gene3D" id="1.25.40.10">
    <property type="entry name" value="Tetratricopeptide repeat domain"/>
    <property type="match status" value="1"/>
</dbReference>
<feature type="transmembrane region" description="Helical" evidence="3">
    <location>
        <begin position="63"/>
        <end position="84"/>
    </location>
</feature>
<evidence type="ECO:0000313" key="6">
    <source>
        <dbReference type="Proteomes" id="UP000000653"/>
    </source>
</evidence>
<dbReference type="KEGG" id="pau:PA14_24390"/>
<organism evidence="5 6">
    <name type="scientific">Pseudomonas aeruginosa (strain UCBPP-PA14)</name>
    <dbReference type="NCBI Taxonomy" id="208963"/>
    <lineage>
        <taxon>Bacteria</taxon>
        <taxon>Pseudomonadati</taxon>
        <taxon>Pseudomonadota</taxon>
        <taxon>Gammaproteobacteria</taxon>
        <taxon>Pseudomonadales</taxon>
        <taxon>Pseudomonadaceae</taxon>
        <taxon>Pseudomonas</taxon>
    </lineage>
</organism>
<dbReference type="InterPro" id="IPR002035">
    <property type="entry name" value="VWF_A"/>
</dbReference>
<evidence type="ECO:0000313" key="5">
    <source>
        <dbReference type="EMBL" id="ABJ12306.1"/>
    </source>
</evidence>
<keyword evidence="3" id="KW-1133">Transmembrane helix</keyword>
<reference evidence="5 6" key="1">
    <citation type="journal article" date="2006" name="Genome Biol.">
        <title>Genomic analysis reveals that Pseudomonas aeruginosa virulence is combinatorial.</title>
        <authorList>
            <person name="Lee D.G."/>
            <person name="Urbach J.M."/>
            <person name="Wu G."/>
            <person name="Liberati N.T."/>
            <person name="Feinbaum R.L."/>
            <person name="Miyata S."/>
            <person name="Diggins L.T."/>
            <person name="He J."/>
            <person name="Saucier M."/>
            <person name="Deziel E."/>
            <person name="Friedman L."/>
            <person name="Li L."/>
            <person name="Grills G."/>
            <person name="Montgomery K."/>
            <person name="Kucherlapati R."/>
            <person name="Rahme L.G."/>
            <person name="Ausubel F.M."/>
        </authorList>
    </citation>
    <scope>NUCLEOTIDE SEQUENCE [LARGE SCALE GENOMIC DNA]</scope>
    <source>
        <strain evidence="5 6">UCBPP-PA14</strain>
    </source>
</reference>
<dbReference type="InterPro" id="IPR019734">
    <property type="entry name" value="TPR_rpt"/>
</dbReference>
<dbReference type="SUPFAM" id="SSF53300">
    <property type="entry name" value="vWA-like"/>
    <property type="match status" value="1"/>
</dbReference>
<accession>A0A0H2ZDE8</accession>
<dbReference type="PROSITE" id="PS50293">
    <property type="entry name" value="TPR_REGION"/>
    <property type="match status" value="1"/>
</dbReference>
<keyword evidence="1" id="KW-0802">TPR repeat</keyword>
<dbReference type="PROSITE" id="PS50005">
    <property type="entry name" value="TPR"/>
    <property type="match status" value="1"/>
</dbReference>
<feature type="region of interest" description="Disordered" evidence="2">
    <location>
        <begin position="461"/>
        <end position="553"/>
    </location>
</feature>
<dbReference type="SUPFAM" id="SSF48452">
    <property type="entry name" value="TPR-like"/>
    <property type="match status" value="1"/>
</dbReference>